<feature type="domain" description="Rhodanese" evidence="1">
    <location>
        <begin position="35"/>
        <end position="133"/>
    </location>
</feature>
<dbReference type="PANTHER" id="PTHR44086">
    <property type="entry name" value="THIOSULFATE SULFURTRANSFERASE RDL2, MITOCHONDRIAL-RELATED"/>
    <property type="match status" value="1"/>
</dbReference>
<dbReference type="InterPro" id="IPR036873">
    <property type="entry name" value="Rhodanese-like_dom_sf"/>
</dbReference>
<dbReference type="PANTHER" id="PTHR44086:SF10">
    <property type="entry name" value="THIOSULFATE SULFURTRANSFERASE_RHODANESE-LIKE DOMAIN-CONTAINING PROTEIN 3"/>
    <property type="match status" value="1"/>
</dbReference>
<dbReference type="Proteomes" id="UP000460272">
    <property type="component" value="Unassembled WGS sequence"/>
</dbReference>
<dbReference type="SUPFAM" id="SSF52821">
    <property type="entry name" value="Rhodanese/Cell cycle control phosphatase"/>
    <property type="match status" value="1"/>
</dbReference>
<dbReference type="Gene3D" id="3.40.250.10">
    <property type="entry name" value="Rhodanese-like domain"/>
    <property type="match status" value="1"/>
</dbReference>
<dbReference type="RefSeq" id="WP_145854770.1">
    <property type="nucleotide sequence ID" value="NZ_RPFW01000003.1"/>
</dbReference>
<reference evidence="2 3" key="1">
    <citation type="submission" date="2018-11" db="EMBL/GenBank/DDBJ databases">
        <title>Trebonia kvetii gen.nov., sp.nov., a novel acidophilic actinobacterium, and proposal of the new actinobacterial family Treboniaceae fam. nov.</title>
        <authorList>
            <person name="Rapoport D."/>
            <person name="Sagova-Mareckova M."/>
            <person name="Sedlacek I."/>
            <person name="Provaznik J."/>
            <person name="Kralova S."/>
            <person name="Pavlinic D."/>
            <person name="Benes V."/>
            <person name="Kopecky J."/>
        </authorList>
    </citation>
    <scope>NUCLEOTIDE SEQUENCE [LARGE SCALE GENOMIC DNA]</scope>
    <source>
        <strain evidence="2 3">15Tr583</strain>
    </source>
</reference>
<organism evidence="2 3">
    <name type="scientific">Trebonia kvetii</name>
    <dbReference type="NCBI Taxonomy" id="2480626"/>
    <lineage>
        <taxon>Bacteria</taxon>
        <taxon>Bacillati</taxon>
        <taxon>Actinomycetota</taxon>
        <taxon>Actinomycetes</taxon>
        <taxon>Streptosporangiales</taxon>
        <taxon>Treboniaceae</taxon>
        <taxon>Trebonia</taxon>
    </lineage>
</organism>
<evidence type="ECO:0000259" key="1">
    <source>
        <dbReference type="PROSITE" id="PS50206"/>
    </source>
</evidence>
<proteinExistence type="predicted"/>
<dbReference type="InterPro" id="IPR001763">
    <property type="entry name" value="Rhodanese-like_dom"/>
</dbReference>
<dbReference type="PROSITE" id="PS50206">
    <property type="entry name" value="RHODANESE_3"/>
    <property type="match status" value="1"/>
</dbReference>
<keyword evidence="3" id="KW-1185">Reference proteome</keyword>
<protein>
    <submittedName>
        <fullName evidence="2">Rhodanese-like domain-containing protein</fullName>
    </submittedName>
</protein>
<comment type="caution">
    <text evidence="2">The sequence shown here is derived from an EMBL/GenBank/DDBJ whole genome shotgun (WGS) entry which is preliminary data.</text>
</comment>
<sequence length="160" mass="16619">MVGGTPAGARSIDEILATARSRLTRLTPEQAFAEFGAGATLIDIRPAAQRAAAGEVPGSVVIERNHLEWRLDPASDSRLPWVTGYGLRPIVICAEGYTSSLAAAALQDLGLARATDVAGGYRAWREAGLPTARPAERAVVIAYGASPAYGAPTEFPATCG</sequence>
<dbReference type="Pfam" id="PF00581">
    <property type="entry name" value="Rhodanese"/>
    <property type="match status" value="1"/>
</dbReference>
<evidence type="ECO:0000313" key="3">
    <source>
        <dbReference type="Proteomes" id="UP000460272"/>
    </source>
</evidence>
<accession>A0A6P2C550</accession>
<evidence type="ECO:0000313" key="2">
    <source>
        <dbReference type="EMBL" id="TVZ04633.1"/>
    </source>
</evidence>
<dbReference type="SMART" id="SM00450">
    <property type="entry name" value="RHOD"/>
    <property type="match status" value="1"/>
</dbReference>
<gene>
    <name evidence="2" type="ORF">EAS64_15340</name>
</gene>
<dbReference type="OrthoDB" id="4828183at2"/>
<dbReference type="AlphaFoldDB" id="A0A6P2C550"/>
<dbReference type="GO" id="GO:0004792">
    <property type="term" value="F:thiosulfate-cyanide sulfurtransferase activity"/>
    <property type="evidence" value="ECO:0007669"/>
    <property type="project" value="TreeGrafter"/>
</dbReference>
<dbReference type="EMBL" id="RPFW01000003">
    <property type="protein sequence ID" value="TVZ04633.1"/>
    <property type="molecule type" value="Genomic_DNA"/>
</dbReference>
<name>A0A6P2C550_9ACTN</name>